<keyword evidence="3" id="KW-1185">Reference proteome</keyword>
<gene>
    <name evidence="2" type="ORF">GCM10023217_05660</name>
</gene>
<evidence type="ECO:0000313" key="2">
    <source>
        <dbReference type="EMBL" id="GAA4740473.1"/>
    </source>
</evidence>
<reference evidence="3" key="1">
    <citation type="journal article" date="2019" name="Int. J. Syst. Evol. Microbiol.">
        <title>The Global Catalogue of Microorganisms (GCM) 10K type strain sequencing project: providing services to taxonomists for standard genome sequencing and annotation.</title>
        <authorList>
            <consortium name="The Broad Institute Genomics Platform"/>
            <consortium name="The Broad Institute Genome Sequencing Center for Infectious Disease"/>
            <person name="Wu L."/>
            <person name="Ma J."/>
        </authorList>
    </citation>
    <scope>NUCLEOTIDE SEQUENCE [LARGE SCALE GENOMIC DNA]</scope>
    <source>
        <strain evidence="3">JCM 18077</strain>
    </source>
</reference>
<evidence type="ECO:0000259" key="1">
    <source>
        <dbReference type="Pfam" id="PF24254"/>
    </source>
</evidence>
<protein>
    <recommendedName>
        <fullName evidence="1">DUF7455 domain-containing protein</fullName>
    </recommendedName>
</protein>
<dbReference type="RefSeq" id="WP_345312362.1">
    <property type="nucleotide sequence ID" value="NZ_BAABIE010000002.1"/>
</dbReference>
<dbReference type="InterPro" id="IPR055878">
    <property type="entry name" value="DUF7455"/>
</dbReference>
<comment type="caution">
    <text evidence="2">The sequence shown here is derived from an EMBL/GenBank/DDBJ whole genome shotgun (WGS) entry which is preliminary data.</text>
</comment>
<organism evidence="2 3">
    <name type="scientific">Gordonia alkaliphila</name>
    <dbReference type="NCBI Taxonomy" id="1053547"/>
    <lineage>
        <taxon>Bacteria</taxon>
        <taxon>Bacillati</taxon>
        <taxon>Actinomycetota</taxon>
        <taxon>Actinomycetes</taxon>
        <taxon>Mycobacteriales</taxon>
        <taxon>Gordoniaceae</taxon>
        <taxon>Gordonia</taxon>
    </lineage>
</organism>
<proteinExistence type="predicted"/>
<feature type="domain" description="DUF7455" evidence="1">
    <location>
        <begin position="14"/>
        <end position="61"/>
    </location>
</feature>
<dbReference type="EMBL" id="BAABIE010000002">
    <property type="protein sequence ID" value="GAA4740473.1"/>
    <property type="molecule type" value="Genomic_DNA"/>
</dbReference>
<dbReference type="Proteomes" id="UP001500822">
    <property type="component" value="Unassembled WGS sequence"/>
</dbReference>
<evidence type="ECO:0000313" key="3">
    <source>
        <dbReference type="Proteomes" id="UP001500822"/>
    </source>
</evidence>
<dbReference type="Pfam" id="PF24254">
    <property type="entry name" value="DUF7455"/>
    <property type="match status" value="1"/>
</dbReference>
<sequence length="62" mass="6505">MTDHATSTIVAAPLTKADRCDRCGAAAKVRATLPAGGELLFCQHHYNGHEARLVEMGAVVTA</sequence>
<accession>A0ABP8YXL4</accession>
<name>A0ABP8YXL4_9ACTN</name>